<organism evidence="2 3">
    <name type="scientific">Mucuna pruriens</name>
    <name type="common">Velvet bean</name>
    <name type="synonym">Dolichos pruriens</name>
    <dbReference type="NCBI Taxonomy" id="157652"/>
    <lineage>
        <taxon>Eukaryota</taxon>
        <taxon>Viridiplantae</taxon>
        <taxon>Streptophyta</taxon>
        <taxon>Embryophyta</taxon>
        <taxon>Tracheophyta</taxon>
        <taxon>Spermatophyta</taxon>
        <taxon>Magnoliopsida</taxon>
        <taxon>eudicotyledons</taxon>
        <taxon>Gunneridae</taxon>
        <taxon>Pentapetalae</taxon>
        <taxon>rosids</taxon>
        <taxon>fabids</taxon>
        <taxon>Fabales</taxon>
        <taxon>Fabaceae</taxon>
        <taxon>Papilionoideae</taxon>
        <taxon>50 kb inversion clade</taxon>
        <taxon>NPAAA clade</taxon>
        <taxon>indigoferoid/millettioid clade</taxon>
        <taxon>Phaseoleae</taxon>
        <taxon>Mucuna</taxon>
    </lineage>
</organism>
<dbReference type="InterPro" id="IPR045884">
    <property type="entry name" value="At5g59350-like"/>
</dbReference>
<keyword evidence="1" id="KW-0812">Transmembrane</keyword>
<dbReference type="STRING" id="157652.A0A371HCF1"/>
<sequence>MSFGGLSIALSLVFGCLLLALCAQLYYFLWWKKRRAVMDIEMDHGNYSKWVFYWGCWKTPCSMVHGGNIGGGVSRDPESTGLEPEMELDLLHKSFGEEGVESELMRLHNLAGPPRFLFPIKEETKEDLESEDGKSRKGSRTRSLSDLMLTIDTPFLTPVASSPLKCSLDPLHSYKNQGFNPLFESSAELEYNRFRSSPPPKFKFMRDAEEKLHRKLMEEARRKGVENVHECGVKDPPNENLATDFSDGSFLRIVQNKDTERKQLQVQQYLPQFPSGSSQVLPLTSSPTTFRPLEKASMAPHEGVLIKGEMTKFKTVRVANGLWCLPTFT</sequence>
<feature type="transmembrane region" description="Helical" evidence="1">
    <location>
        <begin position="6"/>
        <end position="29"/>
    </location>
</feature>
<evidence type="ECO:0000256" key="1">
    <source>
        <dbReference type="SAM" id="Phobius"/>
    </source>
</evidence>
<keyword evidence="1" id="KW-0472">Membrane</keyword>
<dbReference type="AlphaFoldDB" id="A0A371HCF1"/>
<keyword evidence="1" id="KW-1133">Transmembrane helix</keyword>
<proteinExistence type="predicted"/>
<accession>A0A371HCF1</accession>
<comment type="caution">
    <text evidence="2">The sequence shown here is derived from an EMBL/GenBank/DDBJ whole genome shotgun (WGS) entry which is preliminary data.</text>
</comment>
<protein>
    <submittedName>
        <fullName evidence="2">Uncharacterized protein</fullName>
    </submittedName>
</protein>
<dbReference type="PANTHER" id="PTHR34054">
    <property type="entry name" value="EXPRESSED PROTEIN"/>
    <property type="match status" value="1"/>
</dbReference>
<keyword evidence="3" id="KW-1185">Reference proteome</keyword>
<dbReference type="OrthoDB" id="1707227at2759"/>
<dbReference type="EMBL" id="QJKJ01002991">
    <property type="protein sequence ID" value="RDY00458.1"/>
    <property type="molecule type" value="Genomic_DNA"/>
</dbReference>
<dbReference type="Proteomes" id="UP000257109">
    <property type="component" value="Unassembled WGS sequence"/>
</dbReference>
<evidence type="ECO:0000313" key="2">
    <source>
        <dbReference type="EMBL" id="RDY00458.1"/>
    </source>
</evidence>
<gene>
    <name evidence="2" type="ORF">CR513_16362</name>
</gene>
<feature type="non-terminal residue" evidence="2">
    <location>
        <position position="1"/>
    </location>
</feature>
<dbReference type="PANTHER" id="PTHR34054:SF6">
    <property type="entry name" value="TRANSMEMBRANE PROTEIN"/>
    <property type="match status" value="1"/>
</dbReference>
<name>A0A371HCF1_MUCPR</name>
<reference evidence="2" key="1">
    <citation type="submission" date="2018-05" db="EMBL/GenBank/DDBJ databases">
        <title>Draft genome of Mucuna pruriens seed.</title>
        <authorList>
            <person name="Nnadi N.E."/>
            <person name="Vos R."/>
            <person name="Hasami M.H."/>
            <person name="Devisetty U.K."/>
            <person name="Aguiy J.C."/>
        </authorList>
    </citation>
    <scope>NUCLEOTIDE SEQUENCE [LARGE SCALE GENOMIC DNA]</scope>
    <source>
        <strain evidence="2">JCA_2017</strain>
    </source>
</reference>
<evidence type="ECO:0000313" key="3">
    <source>
        <dbReference type="Proteomes" id="UP000257109"/>
    </source>
</evidence>